<organism evidence="5 6">
    <name type="scientific">Pseudovibrio exalbescens</name>
    <dbReference type="NCBI Taxonomy" id="197461"/>
    <lineage>
        <taxon>Bacteria</taxon>
        <taxon>Pseudomonadati</taxon>
        <taxon>Pseudomonadota</taxon>
        <taxon>Alphaproteobacteria</taxon>
        <taxon>Hyphomicrobiales</taxon>
        <taxon>Stappiaceae</taxon>
        <taxon>Pseudovibrio</taxon>
    </lineage>
</organism>
<evidence type="ECO:0000259" key="4">
    <source>
        <dbReference type="Pfam" id="PF13193"/>
    </source>
</evidence>
<name>A0A1U7JGN7_9HYPH</name>
<dbReference type="EMBL" id="LVVZ01000015">
    <property type="protein sequence ID" value="OKL43899.1"/>
    <property type="molecule type" value="Genomic_DNA"/>
</dbReference>
<evidence type="ECO:0000259" key="3">
    <source>
        <dbReference type="Pfam" id="PF00501"/>
    </source>
</evidence>
<evidence type="ECO:0000313" key="5">
    <source>
        <dbReference type="EMBL" id="OKL43899.1"/>
    </source>
</evidence>
<feature type="domain" description="AMP-dependent synthetase/ligase" evidence="3">
    <location>
        <begin position="11"/>
        <end position="342"/>
    </location>
</feature>
<keyword evidence="2" id="KW-0436">Ligase</keyword>
<sequence>MTFIGMHLPAQAIAAPEKLAIECDEAALDFAAFTAWAAQMKHEVQKHSQPGDRIALDCRRAGPLLAGFFGVIAAGRVAAVVDPKVSVDLKTAQIGAASCSLVLDDDFIRQRLETQGAALRLNLAEARTAPIDGPSRDDGFYIGFTSGSTGKAKGFLRTHGSWLASFRVIEDILGFGANDRIFVPGPLTHSLHLFGAVHALHRGASVYAQSAFHPRRCLETLRRNKPTFGYATPTQLLTLAKLAGGQTFPSVRTVMVGGAAWTPAMAETVQPLFPAADILSFYGASETSLISLKRPGEAAPQDSVGRPVTGVRIEARDGAGKRLPAGHPGLLWVASDQLFQDYVGEGSSRLKRAGDFISIGDHGYLDTEGYLFLTGRENRMIITSGVNVYPKEIEAVVQKVPAVKACAVGAVPDVRRGQVPVVVVEPHTDMPEIDTAHILRQARHELGAVKAPRAILVHEGPLPTTESGKIDYAAVDAFIVRGAKVPS</sequence>
<dbReference type="InterPro" id="IPR000873">
    <property type="entry name" value="AMP-dep_synth/lig_dom"/>
</dbReference>
<dbReference type="InterPro" id="IPR025110">
    <property type="entry name" value="AMP-bd_C"/>
</dbReference>
<dbReference type="PANTHER" id="PTHR43201">
    <property type="entry name" value="ACYL-COA SYNTHETASE"/>
    <property type="match status" value="1"/>
</dbReference>
<dbReference type="Pfam" id="PF13193">
    <property type="entry name" value="AMP-binding_C"/>
    <property type="match status" value="1"/>
</dbReference>
<dbReference type="PANTHER" id="PTHR43201:SF5">
    <property type="entry name" value="MEDIUM-CHAIN ACYL-COA LIGASE ACSF2, MITOCHONDRIAL"/>
    <property type="match status" value="1"/>
</dbReference>
<dbReference type="SUPFAM" id="SSF56801">
    <property type="entry name" value="Acetyl-CoA synthetase-like"/>
    <property type="match status" value="1"/>
</dbReference>
<dbReference type="RefSeq" id="WP_051269112.1">
    <property type="nucleotide sequence ID" value="NZ_LVVZ01000015.1"/>
</dbReference>
<dbReference type="STRING" id="197461.A3843_09855"/>
<reference evidence="5 6" key="1">
    <citation type="submission" date="2016-03" db="EMBL/GenBank/DDBJ databases">
        <title>Genome sequence of Nesiotobacter sp. nov., a moderately halophilic alphaproteobacterium isolated from the Yellow Sea, China.</title>
        <authorList>
            <person name="Zhang G."/>
            <person name="Zhang R."/>
        </authorList>
    </citation>
    <scope>NUCLEOTIDE SEQUENCE [LARGE SCALE GENOMIC DNA]</scope>
    <source>
        <strain evidence="5 6">WB1-6</strain>
    </source>
</reference>
<dbReference type="Gene3D" id="3.40.50.12780">
    <property type="entry name" value="N-terminal domain of ligase-like"/>
    <property type="match status" value="1"/>
</dbReference>
<protein>
    <recommendedName>
        <fullName evidence="7">Long-chain-fatty-acid--CoA ligase</fullName>
    </recommendedName>
</protein>
<dbReference type="AlphaFoldDB" id="A0A1U7JGN7"/>
<gene>
    <name evidence="5" type="ORF">A3843_09855</name>
</gene>
<proteinExistence type="inferred from homology"/>
<dbReference type="InterPro" id="IPR045851">
    <property type="entry name" value="AMP-bd_C_sf"/>
</dbReference>
<dbReference type="PROSITE" id="PS00455">
    <property type="entry name" value="AMP_BINDING"/>
    <property type="match status" value="1"/>
</dbReference>
<accession>A0A1U7JGN7</accession>
<dbReference type="Proteomes" id="UP000185783">
    <property type="component" value="Unassembled WGS sequence"/>
</dbReference>
<dbReference type="Gene3D" id="3.30.300.30">
    <property type="match status" value="1"/>
</dbReference>
<evidence type="ECO:0000256" key="1">
    <source>
        <dbReference type="ARBA" id="ARBA00006432"/>
    </source>
</evidence>
<evidence type="ECO:0000313" key="6">
    <source>
        <dbReference type="Proteomes" id="UP000185783"/>
    </source>
</evidence>
<comment type="similarity">
    <text evidence="1">Belongs to the ATP-dependent AMP-binding enzyme family.</text>
</comment>
<feature type="domain" description="AMP-binding enzyme C-terminal" evidence="4">
    <location>
        <begin position="392"/>
        <end position="469"/>
    </location>
</feature>
<comment type="caution">
    <text evidence="5">The sequence shown here is derived from an EMBL/GenBank/DDBJ whole genome shotgun (WGS) entry which is preliminary data.</text>
</comment>
<dbReference type="InterPro" id="IPR020845">
    <property type="entry name" value="AMP-binding_CS"/>
</dbReference>
<keyword evidence="6" id="KW-1185">Reference proteome</keyword>
<evidence type="ECO:0000256" key="2">
    <source>
        <dbReference type="ARBA" id="ARBA00022598"/>
    </source>
</evidence>
<dbReference type="Pfam" id="PF00501">
    <property type="entry name" value="AMP-binding"/>
    <property type="match status" value="1"/>
</dbReference>
<evidence type="ECO:0008006" key="7">
    <source>
        <dbReference type="Google" id="ProtNLM"/>
    </source>
</evidence>
<dbReference type="GO" id="GO:0031956">
    <property type="term" value="F:medium-chain fatty acid-CoA ligase activity"/>
    <property type="evidence" value="ECO:0007669"/>
    <property type="project" value="TreeGrafter"/>
</dbReference>
<dbReference type="InterPro" id="IPR042099">
    <property type="entry name" value="ANL_N_sf"/>
</dbReference>
<dbReference type="GO" id="GO:0006631">
    <property type="term" value="P:fatty acid metabolic process"/>
    <property type="evidence" value="ECO:0007669"/>
    <property type="project" value="TreeGrafter"/>
</dbReference>